<accession>A0A1X7UN32</accession>
<name>A0A1X7UN32_AMPQE</name>
<sequence>MGNNIMKQFLIVTRKLESYDDQLGPYDVLRLIISEDGCYKLICYGKPFAEGAVSVPYEESPITELLHQLLNETCPGINGYSAFKLSIGVDLDRVITEYCPPNSVRDCSCTIFHKQQPKYKSLVCDNCTSLKWLLTKRKKEHDEMPVSQRQKRQSSSSSIPFEVLSPHSQQARVENMRKTIKTLQL</sequence>
<proteinExistence type="predicted"/>
<dbReference type="InParanoid" id="A0A1X7UN32"/>
<protein>
    <submittedName>
        <fullName evidence="2">Uncharacterized protein</fullName>
    </submittedName>
</protein>
<evidence type="ECO:0000256" key="1">
    <source>
        <dbReference type="SAM" id="MobiDB-lite"/>
    </source>
</evidence>
<feature type="region of interest" description="Disordered" evidence="1">
    <location>
        <begin position="141"/>
        <end position="161"/>
    </location>
</feature>
<organism evidence="2">
    <name type="scientific">Amphimedon queenslandica</name>
    <name type="common">Sponge</name>
    <dbReference type="NCBI Taxonomy" id="400682"/>
    <lineage>
        <taxon>Eukaryota</taxon>
        <taxon>Metazoa</taxon>
        <taxon>Porifera</taxon>
        <taxon>Demospongiae</taxon>
        <taxon>Heteroscleromorpha</taxon>
        <taxon>Haplosclerida</taxon>
        <taxon>Niphatidae</taxon>
        <taxon>Amphimedon</taxon>
    </lineage>
</organism>
<dbReference type="AlphaFoldDB" id="A0A1X7UN32"/>
<reference evidence="2" key="1">
    <citation type="submission" date="2017-05" db="UniProtKB">
        <authorList>
            <consortium name="EnsemblMetazoa"/>
        </authorList>
    </citation>
    <scope>IDENTIFICATION</scope>
</reference>
<dbReference type="EnsemblMetazoa" id="Aqu2.1.28924_001">
    <property type="protein sequence ID" value="Aqu2.1.28924_001"/>
    <property type="gene ID" value="Aqu2.1.28924"/>
</dbReference>
<evidence type="ECO:0000313" key="2">
    <source>
        <dbReference type="EnsemblMetazoa" id="Aqu2.1.28924_001"/>
    </source>
</evidence>